<proteinExistence type="predicted"/>
<feature type="signal peptide" evidence="1">
    <location>
        <begin position="1"/>
        <end position="20"/>
    </location>
</feature>
<dbReference type="NCBIfam" id="TIGR04433">
    <property type="entry name" value="UrcA_uranyl"/>
    <property type="match status" value="1"/>
</dbReference>
<keyword evidence="1" id="KW-0732">Signal</keyword>
<protein>
    <submittedName>
        <fullName evidence="2">UrcA family protein</fullName>
    </submittedName>
</protein>
<name>A0A9X1DD95_9SPHN</name>
<dbReference type="Proteomes" id="UP001138757">
    <property type="component" value="Unassembled WGS sequence"/>
</dbReference>
<evidence type="ECO:0000313" key="3">
    <source>
        <dbReference type="Proteomes" id="UP001138757"/>
    </source>
</evidence>
<comment type="caution">
    <text evidence="2">The sequence shown here is derived from an EMBL/GenBank/DDBJ whole genome shotgun (WGS) entry which is preliminary data.</text>
</comment>
<dbReference type="EMBL" id="JAHGAW010000009">
    <property type="protein sequence ID" value="MBT2188042.1"/>
    <property type="molecule type" value="Genomic_DNA"/>
</dbReference>
<evidence type="ECO:0000256" key="1">
    <source>
        <dbReference type="SAM" id="SignalP"/>
    </source>
</evidence>
<dbReference type="AlphaFoldDB" id="A0A9X1DD95"/>
<keyword evidence="3" id="KW-1185">Reference proteome</keyword>
<evidence type="ECO:0000313" key="2">
    <source>
        <dbReference type="EMBL" id="MBT2188042.1"/>
    </source>
</evidence>
<sequence length="105" mass="10865">MKKLMIALAATALTVSPALAGEIVAAPETVTVNVSTQGLNLADAHDVARLQARVRKAVVAACNPRTSLSIYVGPDRACSTKAAADGQQMVARITAEAAKSRMAEF</sequence>
<feature type="chain" id="PRO_5040927839" evidence="1">
    <location>
        <begin position="21"/>
        <end position="105"/>
    </location>
</feature>
<reference evidence="2" key="1">
    <citation type="submission" date="2021-05" db="EMBL/GenBank/DDBJ databases">
        <title>Genome of Sphingobium sp. strain.</title>
        <authorList>
            <person name="Fan R."/>
        </authorList>
    </citation>
    <scope>NUCLEOTIDE SEQUENCE</scope>
    <source>
        <strain evidence="2">H33</strain>
    </source>
</reference>
<accession>A0A9X1DD95</accession>
<organism evidence="2 3">
    <name type="scientific">Sphingobium nicotianae</name>
    <dbReference type="NCBI Taxonomy" id="2782607"/>
    <lineage>
        <taxon>Bacteria</taxon>
        <taxon>Pseudomonadati</taxon>
        <taxon>Pseudomonadota</taxon>
        <taxon>Alphaproteobacteria</taxon>
        <taxon>Sphingomonadales</taxon>
        <taxon>Sphingomonadaceae</taxon>
        <taxon>Sphingobium</taxon>
    </lineage>
</organism>
<dbReference type="RefSeq" id="WP_214624302.1">
    <property type="nucleotide sequence ID" value="NZ_JAHGAW010000009.1"/>
</dbReference>
<gene>
    <name evidence="2" type="ORF">KK488_13890</name>
</gene>
<dbReference type="InterPro" id="IPR030972">
    <property type="entry name" value="UrcA_uranyl"/>
</dbReference>